<name>A0A812J2E0_SYMPI</name>
<feature type="non-terminal residue" evidence="1">
    <location>
        <position position="85"/>
    </location>
</feature>
<proteinExistence type="predicted"/>
<organism evidence="1 2">
    <name type="scientific">Symbiodinium pilosum</name>
    <name type="common">Dinoflagellate</name>
    <dbReference type="NCBI Taxonomy" id="2952"/>
    <lineage>
        <taxon>Eukaryota</taxon>
        <taxon>Sar</taxon>
        <taxon>Alveolata</taxon>
        <taxon>Dinophyceae</taxon>
        <taxon>Suessiales</taxon>
        <taxon>Symbiodiniaceae</taxon>
        <taxon>Symbiodinium</taxon>
    </lineage>
</organism>
<feature type="non-terminal residue" evidence="1">
    <location>
        <position position="1"/>
    </location>
</feature>
<protein>
    <submittedName>
        <fullName evidence="1">Uncharacterized protein</fullName>
    </submittedName>
</protein>
<evidence type="ECO:0000313" key="2">
    <source>
        <dbReference type="Proteomes" id="UP000649617"/>
    </source>
</evidence>
<reference evidence="1" key="1">
    <citation type="submission" date="2021-02" db="EMBL/GenBank/DDBJ databases">
        <authorList>
            <person name="Dougan E. K."/>
            <person name="Rhodes N."/>
            <person name="Thang M."/>
            <person name="Chan C."/>
        </authorList>
    </citation>
    <scope>NUCLEOTIDE SEQUENCE</scope>
</reference>
<dbReference type="EMBL" id="CAJNIZ010001614">
    <property type="protein sequence ID" value="CAE7195474.1"/>
    <property type="molecule type" value="Genomic_DNA"/>
</dbReference>
<gene>
    <name evidence="1" type="ORF">SPIL2461_LOCUS1631</name>
</gene>
<sequence length="85" mass="8902">DLVLTDEVKGVIAAVGRRDPTAALAALGPEAKELVEALKIREIIAPAGLEASPSTTAAPENGMSALTQILRSIECMQRYNATSVR</sequence>
<evidence type="ECO:0000313" key="1">
    <source>
        <dbReference type="EMBL" id="CAE7195474.1"/>
    </source>
</evidence>
<comment type="caution">
    <text evidence="1">The sequence shown here is derived from an EMBL/GenBank/DDBJ whole genome shotgun (WGS) entry which is preliminary data.</text>
</comment>
<dbReference type="AlphaFoldDB" id="A0A812J2E0"/>
<keyword evidence="2" id="KW-1185">Reference proteome</keyword>
<accession>A0A812J2E0</accession>
<dbReference type="Proteomes" id="UP000649617">
    <property type="component" value="Unassembled WGS sequence"/>
</dbReference>